<reference evidence="2" key="1">
    <citation type="submission" date="2024-04" db="EMBL/GenBank/DDBJ databases">
        <title>Phylogenomic analyses of a clade within the roseobacter group suggest taxonomic reassignments of species of the genera Aestuariivita, Citreicella, Loktanella, Nautella, Pelagibaca, Ruegeria, Thalassobius, Thiobacimonas and Tropicibacter, and the proposal o.</title>
        <authorList>
            <person name="Jeon C.O."/>
        </authorList>
    </citation>
    <scope>NUCLEOTIDE SEQUENCE [LARGE SCALE GENOMIC DNA]</scope>
    <source>
        <strain evidence="2">BS5-3</strain>
    </source>
</reference>
<protein>
    <submittedName>
        <fullName evidence="1">Uncharacterized protein</fullName>
    </submittedName>
</protein>
<accession>A0ABZ2V3Y7</accession>
<organism evidence="1 2">
    <name type="scientific">Yoonia phaeophyticola</name>
    <dbReference type="NCBI Taxonomy" id="3137369"/>
    <lineage>
        <taxon>Bacteria</taxon>
        <taxon>Pseudomonadati</taxon>
        <taxon>Pseudomonadota</taxon>
        <taxon>Alphaproteobacteria</taxon>
        <taxon>Rhodobacterales</taxon>
        <taxon>Paracoccaceae</taxon>
        <taxon>Yoonia</taxon>
    </lineage>
</organism>
<dbReference type="RefSeq" id="WP_341366966.1">
    <property type="nucleotide sequence ID" value="NZ_CP150951.2"/>
</dbReference>
<name>A0ABZ2V3Y7_9RHOB</name>
<evidence type="ECO:0000313" key="1">
    <source>
        <dbReference type="EMBL" id="WZC48853.1"/>
    </source>
</evidence>
<dbReference type="EMBL" id="CP150951">
    <property type="protein sequence ID" value="WZC48853.1"/>
    <property type="molecule type" value="Genomic_DNA"/>
</dbReference>
<proteinExistence type="predicted"/>
<dbReference type="Proteomes" id="UP001440612">
    <property type="component" value="Chromosome"/>
</dbReference>
<sequence>MRILLPLYGLVLTAFAVAVLFVFKSGLDDYVAARGLAASAIVAPDGWELRDYKRADGELITQAVFDPAVTDTTQQLLARFETRDGGISQSTLTTFLRGDERLALRISKAPHMPPRQSLAARFGRVDDSPDTQEEREGVFATLAGLPIIEEPRFSHGDGGSDPMPVNYRHFTTVIGDQAVDEVLEVSILTNASDAAVLTVLNSLDMEVLHAQLPTPDPRVIVSAGVLSRDPLPLSDAPPLPSPAYRAMQLLAAGKVFDAPWQDALMDIRMGKIDSWDDLKVRYPQVDTLPVALLDVLDDGTHENAARYFAAILSNSGRAWSAHEYHVLATISAAGTTQSDLAEYLSGQFDIAPEVIALAQRLPEAAPDLGPETQVVQSEVAAPVTGLRNGATCVMENGFRRCTVMSN</sequence>
<evidence type="ECO:0000313" key="2">
    <source>
        <dbReference type="Proteomes" id="UP001440612"/>
    </source>
</evidence>
<gene>
    <name evidence="1" type="ORF">AABB29_18765</name>
</gene>
<keyword evidence="2" id="KW-1185">Reference proteome</keyword>